<dbReference type="GO" id="GO:0009307">
    <property type="term" value="P:DNA restriction-modification system"/>
    <property type="evidence" value="ECO:0007669"/>
    <property type="project" value="InterPro"/>
</dbReference>
<dbReference type="InterPro" id="IPR007560">
    <property type="entry name" value="Restrct_endonuc_IV_Mrr"/>
</dbReference>
<evidence type="ECO:0000256" key="1">
    <source>
        <dbReference type="SAM" id="MobiDB-lite"/>
    </source>
</evidence>
<dbReference type="Gene3D" id="3.40.1350.10">
    <property type="match status" value="1"/>
</dbReference>
<keyword evidence="4" id="KW-1185">Reference proteome</keyword>
<dbReference type="GO" id="GO:0015666">
    <property type="term" value="F:restriction endodeoxyribonuclease activity"/>
    <property type="evidence" value="ECO:0007669"/>
    <property type="project" value="TreeGrafter"/>
</dbReference>
<dbReference type="SUPFAM" id="SSF52980">
    <property type="entry name" value="Restriction endonuclease-like"/>
    <property type="match status" value="1"/>
</dbReference>
<dbReference type="InterPro" id="IPR052906">
    <property type="entry name" value="Type_IV_Methyl-Rstrct_Enzyme"/>
</dbReference>
<keyword evidence="3" id="KW-0540">Nuclease</keyword>
<dbReference type="GO" id="GO:0043590">
    <property type="term" value="C:bacterial nucleoid"/>
    <property type="evidence" value="ECO:0007669"/>
    <property type="project" value="TreeGrafter"/>
</dbReference>
<dbReference type="Pfam" id="PF04471">
    <property type="entry name" value="Mrr_cat"/>
    <property type="match status" value="1"/>
</dbReference>
<name>A0A918KLF6_9PROT</name>
<dbReference type="AlphaFoldDB" id="A0A918KLF6"/>
<protein>
    <submittedName>
        <fullName evidence="3">Restriction endonuclease</fullName>
    </submittedName>
</protein>
<dbReference type="EMBL" id="BMYV01000002">
    <property type="protein sequence ID" value="GGX66955.1"/>
    <property type="molecule type" value="Genomic_DNA"/>
</dbReference>
<evidence type="ECO:0000259" key="2">
    <source>
        <dbReference type="Pfam" id="PF04471"/>
    </source>
</evidence>
<comment type="caution">
    <text evidence="3">The sequence shown here is derived from an EMBL/GenBank/DDBJ whole genome shotgun (WGS) entry which is preliminary data.</text>
</comment>
<accession>A0A918KLF6</accession>
<dbReference type="RefSeq" id="WP_189583991.1">
    <property type="nucleotide sequence ID" value="NZ_BMYV01000002.1"/>
</dbReference>
<gene>
    <name evidence="3" type="ORF">GCM10011309_15720</name>
</gene>
<dbReference type="Proteomes" id="UP000600865">
    <property type="component" value="Unassembled WGS sequence"/>
</dbReference>
<keyword evidence="3" id="KW-0255">Endonuclease</keyword>
<evidence type="ECO:0000313" key="4">
    <source>
        <dbReference type="Proteomes" id="UP000600865"/>
    </source>
</evidence>
<sequence>MIGWMIRAGTKGVLFDKFVDEGIASIGWRDLGAILPEDTVETLREKVAKQWPDWHPNRVIMSAGQLHRFAKVIQTNDYIVTYDPSQRIYKIGKSKGGYRFNDSFEHDDHGNIISVDWTLEVARDDLLPRTKNSLGAISTLFKIPDHAMRDLLDTSAGEPPVGKSVEPRDNENDTEDDIAFTLEAIETRAADIIADKLVRLSWEDMQEVVAGVLRGMGYKTDVSPKGPDRGKDIIASPDGLGFSDPRIIVEVKHRASTSMGASEIRAFLGGRQDGDKCLYVSTGGFTKEARYEAERSRYPLKLLTLSELTELILADYEALDAKTRELIPLTRIYWPN</sequence>
<dbReference type="InterPro" id="IPR016984">
    <property type="entry name" value="UCP031853"/>
</dbReference>
<dbReference type="InterPro" id="IPR011335">
    <property type="entry name" value="Restrct_endonuc-II-like"/>
</dbReference>
<dbReference type="PIRSF" id="PIRSF031853">
    <property type="entry name" value="UPC031853"/>
    <property type="match status" value="1"/>
</dbReference>
<feature type="region of interest" description="Disordered" evidence="1">
    <location>
        <begin position="154"/>
        <end position="173"/>
    </location>
</feature>
<feature type="domain" description="Restriction endonuclease type IV Mrr" evidence="2">
    <location>
        <begin position="199"/>
        <end position="312"/>
    </location>
</feature>
<dbReference type="GO" id="GO:0003677">
    <property type="term" value="F:DNA binding"/>
    <property type="evidence" value="ECO:0007669"/>
    <property type="project" value="InterPro"/>
</dbReference>
<keyword evidence="3" id="KW-0378">Hydrolase</keyword>
<dbReference type="PANTHER" id="PTHR30015">
    <property type="entry name" value="MRR RESTRICTION SYSTEM PROTEIN"/>
    <property type="match status" value="1"/>
</dbReference>
<organism evidence="3 4">
    <name type="scientific">Litorimonas cladophorae</name>
    <dbReference type="NCBI Taxonomy" id="1220491"/>
    <lineage>
        <taxon>Bacteria</taxon>
        <taxon>Pseudomonadati</taxon>
        <taxon>Pseudomonadota</taxon>
        <taxon>Alphaproteobacteria</taxon>
        <taxon>Maricaulales</taxon>
        <taxon>Robiginitomaculaceae</taxon>
    </lineage>
</organism>
<evidence type="ECO:0000313" key="3">
    <source>
        <dbReference type="EMBL" id="GGX66955.1"/>
    </source>
</evidence>
<dbReference type="InterPro" id="IPR011856">
    <property type="entry name" value="tRNA_endonuc-like_dom_sf"/>
</dbReference>
<proteinExistence type="predicted"/>
<dbReference type="PANTHER" id="PTHR30015:SF7">
    <property type="entry name" value="TYPE IV METHYL-DIRECTED RESTRICTION ENZYME ECOKMRR"/>
    <property type="match status" value="1"/>
</dbReference>
<reference evidence="3 4" key="1">
    <citation type="journal article" date="2014" name="Int. J. Syst. Evol. Microbiol.">
        <title>Complete genome sequence of Corynebacterium casei LMG S-19264T (=DSM 44701T), isolated from a smear-ripened cheese.</title>
        <authorList>
            <consortium name="US DOE Joint Genome Institute (JGI-PGF)"/>
            <person name="Walter F."/>
            <person name="Albersmeier A."/>
            <person name="Kalinowski J."/>
            <person name="Ruckert C."/>
        </authorList>
    </citation>
    <scope>NUCLEOTIDE SEQUENCE [LARGE SCALE GENOMIC DNA]</scope>
    <source>
        <strain evidence="3 4">KCTC 23968</strain>
    </source>
</reference>